<sequence>KLYLNNKPIFVRFVLDQGFYPDGIWTAPSDAALKADIEMSMAAGFNGARLHQKVFEERFHYWADKLGYLTWGEFADFGKVHSFGNPQGVLNIEREWRDVVLRDRNHPSIVAWTPLNETAGAARDNYEVYSRSVKSIVATTRALDATRPINDASGYVHVETDIFTVHDYTQDPDKFKERYAGVEPDCPQKAYVRYPEISVRYEGQPYVVDEYGGTYWTKERIGQPEKAGQRRGNWGYGKSAEQVEDRIKALTDVLLKHPNIAGFTYTQL</sequence>
<name>X1JQ01_9ZZZZ</name>
<dbReference type="PANTHER" id="PTHR42732">
    <property type="entry name" value="BETA-GALACTOSIDASE"/>
    <property type="match status" value="1"/>
</dbReference>
<gene>
    <name evidence="2" type="ORF">S03H2_45544</name>
</gene>
<dbReference type="PANTHER" id="PTHR42732:SF3">
    <property type="entry name" value="HYDROLASE"/>
    <property type="match status" value="1"/>
</dbReference>
<dbReference type="Gene3D" id="3.20.20.80">
    <property type="entry name" value="Glycosidases"/>
    <property type="match status" value="1"/>
</dbReference>
<dbReference type="InterPro" id="IPR017853">
    <property type="entry name" value="GH"/>
</dbReference>
<reference evidence="2" key="1">
    <citation type="journal article" date="2014" name="Front. Microbiol.">
        <title>High frequency of phylogenetically diverse reductive dehalogenase-homologous genes in deep subseafloor sedimentary metagenomes.</title>
        <authorList>
            <person name="Kawai M."/>
            <person name="Futagami T."/>
            <person name="Toyoda A."/>
            <person name="Takaki Y."/>
            <person name="Nishi S."/>
            <person name="Hori S."/>
            <person name="Arai W."/>
            <person name="Tsubouchi T."/>
            <person name="Morono Y."/>
            <person name="Uchiyama I."/>
            <person name="Ito T."/>
            <person name="Fujiyama A."/>
            <person name="Inagaki F."/>
            <person name="Takami H."/>
        </authorList>
    </citation>
    <scope>NUCLEOTIDE SEQUENCE</scope>
    <source>
        <strain evidence="2">Expedition CK06-06</strain>
    </source>
</reference>
<feature type="non-terminal residue" evidence="2">
    <location>
        <position position="1"/>
    </location>
</feature>
<proteinExistence type="predicted"/>
<dbReference type="SUPFAM" id="SSF51445">
    <property type="entry name" value="(Trans)glycosidases"/>
    <property type="match status" value="1"/>
</dbReference>
<organism evidence="2">
    <name type="scientific">marine sediment metagenome</name>
    <dbReference type="NCBI Taxonomy" id="412755"/>
    <lineage>
        <taxon>unclassified sequences</taxon>
        <taxon>metagenomes</taxon>
        <taxon>ecological metagenomes</taxon>
    </lineage>
</organism>
<dbReference type="GO" id="GO:0005975">
    <property type="term" value="P:carbohydrate metabolic process"/>
    <property type="evidence" value="ECO:0007669"/>
    <property type="project" value="InterPro"/>
</dbReference>
<feature type="non-terminal residue" evidence="2">
    <location>
        <position position="268"/>
    </location>
</feature>
<feature type="domain" description="Glycoside hydrolase family 2 catalytic" evidence="1">
    <location>
        <begin position="35"/>
        <end position="212"/>
    </location>
</feature>
<evidence type="ECO:0000313" key="2">
    <source>
        <dbReference type="EMBL" id="GAH71873.1"/>
    </source>
</evidence>
<dbReference type="InterPro" id="IPR006103">
    <property type="entry name" value="Glyco_hydro_2_cat"/>
</dbReference>
<comment type="caution">
    <text evidence="2">The sequence shown here is derived from an EMBL/GenBank/DDBJ whole genome shotgun (WGS) entry which is preliminary data.</text>
</comment>
<evidence type="ECO:0000259" key="1">
    <source>
        <dbReference type="Pfam" id="PF02836"/>
    </source>
</evidence>
<accession>X1JQ01</accession>
<dbReference type="AlphaFoldDB" id="X1JQ01"/>
<dbReference type="GO" id="GO:0004553">
    <property type="term" value="F:hydrolase activity, hydrolyzing O-glycosyl compounds"/>
    <property type="evidence" value="ECO:0007669"/>
    <property type="project" value="InterPro"/>
</dbReference>
<protein>
    <recommendedName>
        <fullName evidence="1">Glycoside hydrolase family 2 catalytic domain-containing protein</fullName>
    </recommendedName>
</protein>
<dbReference type="EMBL" id="BARU01028547">
    <property type="protein sequence ID" value="GAH71873.1"/>
    <property type="molecule type" value="Genomic_DNA"/>
</dbReference>
<dbReference type="InterPro" id="IPR051913">
    <property type="entry name" value="GH2_Domain-Containing"/>
</dbReference>
<dbReference type="Pfam" id="PF02836">
    <property type="entry name" value="Glyco_hydro_2_C"/>
    <property type="match status" value="1"/>
</dbReference>